<evidence type="ECO:0000256" key="2">
    <source>
        <dbReference type="ARBA" id="ARBA00010581"/>
    </source>
</evidence>
<sequence>MDLTEGTLQEKKGRSKKMMLWFGIGSLIMTFAALLSAFIVSSKQRRDKDWLSNYDLPSAFYISVVIILLSSITFILAKKALRQNNQQMSKVWLIATLVLGIGFVLAQLEGFKQIIEAGYNFTGPTSNITISYIYIIAVVHILHVIAGLICIVVVIYNHFKQKYNANNMLGLELAANFWHFVDLLWLVLFLFLYFFRDRI</sequence>
<protein>
    <submittedName>
        <fullName evidence="9">Cytochrome c oxidase subunit 3</fullName>
    </submittedName>
</protein>
<organism evidence="9 10">
    <name type="scientific">Winogradskyella poriferorum</name>
    <dbReference type="NCBI Taxonomy" id="307627"/>
    <lineage>
        <taxon>Bacteria</taxon>
        <taxon>Pseudomonadati</taxon>
        <taxon>Bacteroidota</taxon>
        <taxon>Flavobacteriia</taxon>
        <taxon>Flavobacteriales</taxon>
        <taxon>Flavobacteriaceae</taxon>
        <taxon>Winogradskyella</taxon>
    </lineage>
</organism>
<dbReference type="InterPro" id="IPR035973">
    <property type="entry name" value="Cyt_c_oxidase_su3-like_sf"/>
</dbReference>
<gene>
    <name evidence="9" type="ORF">V1468_05985</name>
</gene>
<keyword evidence="3 6" id="KW-0812">Transmembrane</keyword>
<dbReference type="PANTHER" id="PTHR11403:SF10">
    <property type="entry name" value="CYTOCHROME C OXIDASE"/>
    <property type="match status" value="1"/>
</dbReference>
<reference evidence="9 10" key="1">
    <citation type="submission" date="2024-02" db="EMBL/GenBank/DDBJ databases">
        <title>Winogradskyella poriferorum JCM 12885.</title>
        <authorList>
            <person name="Zhang D.-F."/>
            <person name="Fu Z.-Y."/>
        </authorList>
    </citation>
    <scope>NUCLEOTIDE SEQUENCE [LARGE SCALE GENOMIC DNA]</scope>
    <source>
        <strain evidence="9 10">JCM 12885</strain>
    </source>
</reference>
<evidence type="ECO:0000256" key="6">
    <source>
        <dbReference type="RuleBase" id="RU003376"/>
    </source>
</evidence>
<feature type="transmembrane region" description="Helical" evidence="7">
    <location>
        <begin position="128"/>
        <end position="156"/>
    </location>
</feature>
<feature type="transmembrane region" description="Helical" evidence="7">
    <location>
        <begin position="59"/>
        <end position="77"/>
    </location>
</feature>
<evidence type="ECO:0000256" key="3">
    <source>
        <dbReference type="ARBA" id="ARBA00022692"/>
    </source>
</evidence>
<dbReference type="Pfam" id="PF00510">
    <property type="entry name" value="COX3"/>
    <property type="match status" value="1"/>
</dbReference>
<dbReference type="PANTHER" id="PTHR11403">
    <property type="entry name" value="CYTOCHROME C OXIDASE SUBUNIT III"/>
    <property type="match status" value="1"/>
</dbReference>
<proteinExistence type="inferred from homology"/>
<feature type="transmembrane region" description="Helical" evidence="7">
    <location>
        <begin position="177"/>
        <end position="195"/>
    </location>
</feature>
<evidence type="ECO:0000313" key="10">
    <source>
        <dbReference type="Proteomes" id="UP001356704"/>
    </source>
</evidence>
<comment type="similarity">
    <text evidence="2 6">Belongs to the cytochrome c oxidase subunit 3 family.</text>
</comment>
<comment type="subcellular location">
    <subcellularLocation>
        <location evidence="6">Cell membrane</location>
        <topology evidence="6">Multi-pass membrane protein</topology>
    </subcellularLocation>
    <subcellularLocation>
        <location evidence="1">Membrane</location>
        <topology evidence="1">Multi-pass membrane protein</topology>
    </subcellularLocation>
</comment>
<dbReference type="Proteomes" id="UP001356704">
    <property type="component" value="Unassembled WGS sequence"/>
</dbReference>
<dbReference type="Gene3D" id="1.20.120.80">
    <property type="entry name" value="Cytochrome c oxidase, subunit III, four-helix bundle"/>
    <property type="match status" value="1"/>
</dbReference>
<evidence type="ECO:0000256" key="5">
    <source>
        <dbReference type="ARBA" id="ARBA00023136"/>
    </source>
</evidence>
<feature type="transmembrane region" description="Helical" evidence="7">
    <location>
        <begin position="89"/>
        <end position="108"/>
    </location>
</feature>
<dbReference type="CDD" id="cd00386">
    <property type="entry name" value="Heme_Cu_Oxidase_III_like"/>
    <property type="match status" value="1"/>
</dbReference>
<keyword evidence="10" id="KW-1185">Reference proteome</keyword>
<dbReference type="EMBL" id="JAZHOU010000001">
    <property type="protein sequence ID" value="MEF3078544.1"/>
    <property type="molecule type" value="Genomic_DNA"/>
</dbReference>
<keyword evidence="5 7" id="KW-0472">Membrane</keyword>
<dbReference type="InterPro" id="IPR000298">
    <property type="entry name" value="Cyt_c_oxidase-like_su3"/>
</dbReference>
<evidence type="ECO:0000256" key="4">
    <source>
        <dbReference type="ARBA" id="ARBA00022989"/>
    </source>
</evidence>
<feature type="transmembrane region" description="Helical" evidence="7">
    <location>
        <begin position="20"/>
        <end position="39"/>
    </location>
</feature>
<dbReference type="SUPFAM" id="SSF81452">
    <property type="entry name" value="Cytochrome c oxidase subunit III-like"/>
    <property type="match status" value="1"/>
</dbReference>
<evidence type="ECO:0000313" key="9">
    <source>
        <dbReference type="EMBL" id="MEF3078544.1"/>
    </source>
</evidence>
<feature type="domain" description="Heme-copper oxidase subunit III family profile" evidence="8">
    <location>
        <begin position="1"/>
        <end position="197"/>
    </location>
</feature>
<dbReference type="InterPro" id="IPR013833">
    <property type="entry name" value="Cyt_c_oxidase_su3_a-hlx"/>
</dbReference>
<dbReference type="PROSITE" id="PS50253">
    <property type="entry name" value="COX3"/>
    <property type="match status" value="1"/>
</dbReference>
<keyword evidence="4 7" id="KW-1133">Transmembrane helix</keyword>
<evidence type="ECO:0000256" key="1">
    <source>
        <dbReference type="ARBA" id="ARBA00004141"/>
    </source>
</evidence>
<dbReference type="RefSeq" id="WP_331809311.1">
    <property type="nucleotide sequence ID" value="NZ_JAZHOU010000001.1"/>
</dbReference>
<comment type="caution">
    <text evidence="9">The sequence shown here is derived from an EMBL/GenBank/DDBJ whole genome shotgun (WGS) entry which is preliminary data.</text>
</comment>
<evidence type="ECO:0000259" key="8">
    <source>
        <dbReference type="PROSITE" id="PS50253"/>
    </source>
</evidence>
<name>A0ABU7W3L9_9FLAO</name>
<accession>A0ABU7W3L9</accession>
<evidence type="ECO:0000256" key="7">
    <source>
        <dbReference type="SAM" id="Phobius"/>
    </source>
</evidence>
<dbReference type="InterPro" id="IPR024791">
    <property type="entry name" value="Cyt_c/ubiquinol_Oxase_su3"/>
</dbReference>